<keyword evidence="2 8" id="KW-0812">Transmembrane</keyword>
<dbReference type="PANTHER" id="PTHR28264">
    <property type="entry name" value="CYTOCHROME C OXIDASE SUBUNIT 7A"/>
    <property type="match status" value="1"/>
</dbReference>
<dbReference type="AlphaFoldDB" id="A0AAN7Z3J4"/>
<evidence type="ECO:0000256" key="3">
    <source>
        <dbReference type="ARBA" id="ARBA00022792"/>
    </source>
</evidence>
<evidence type="ECO:0000313" key="10">
    <source>
        <dbReference type="Proteomes" id="UP001344447"/>
    </source>
</evidence>
<proteinExistence type="predicted"/>
<keyword evidence="6 8" id="KW-0472">Membrane</keyword>
<comment type="caution">
    <text evidence="9">The sequence shown here is derived from an EMBL/GenBank/DDBJ whole genome shotgun (WGS) entry which is preliminary data.</text>
</comment>
<keyword evidence="3" id="KW-0999">Mitochondrion inner membrane</keyword>
<dbReference type="EMBL" id="JAVFKY010000001">
    <property type="protein sequence ID" value="KAK5583115.1"/>
    <property type="molecule type" value="Genomic_DNA"/>
</dbReference>
<dbReference type="GO" id="GO:0006123">
    <property type="term" value="P:mitochondrial electron transport, cytochrome c to oxygen"/>
    <property type="evidence" value="ECO:0007669"/>
    <property type="project" value="TreeGrafter"/>
</dbReference>
<protein>
    <submittedName>
        <fullName evidence="9">Uncharacterized protein</fullName>
    </submittedName>
</protein>
<dbReference type="InterPro" id="IPR037169">
    <property type="entry name" value="Cytochrome_c_oxidase_VIc_sf"/>
</dbReference>
<dbReference type="PANTHER" id="PTHR28264:SF1">
    <property type="entry name" value="CYTOCHROME C OXIDASE SUBUNIT 6C"/>
    <property type="match status" value="1"/>
</dbReference>
<evidence type="ECO:0000256" key="8">
    <source>
        <dbReference type="SAM" id="Phobius"/>
    </source>
</evidence>
<dbReference type="SUPFAM" id="SSF81415">
    <property type="entry name" value="Mitochondrial cytochrome c oxidase subunit VIc"/>
    <property type="match status" value="1"/>
</dbReference>
<keyword evidence="10" id="KW-1185">Reference proteome</keyword>
<keyword evidence="5" id="KW-0496">Mitochondrion</keyword>
<sequence length="118" mass="13201">MTHALPKVIKSQLVQDIGVALVLGAAAGCLFKYGVDKKKQRERVAFYEKYDKEDFDDDDDCEDYKDDCDKDENGGDNGENGDNDVIGHSKTIGNSTNMLPVIYHLITDVEIIFLLINK</sequence>
<name>A0AAN7Z3J4_9MYCE</name>
<organism evidence="9 10">
    <name type="scientific">Dictyostelium firmibasis</name>
    <dbReference type="NCBI Taxonomy" id="79012"/>
    <lineage>
        <taxon>Eukaryota</taxon>
        <taxon>Amoebozoa</taxon>
        <taxon>Evosea</taxon>
        <taxon>Eumycetozoa</taxon>
        <taxon>Dictyostelia</taxon>
        <taxon>Dictyosteliales</taxon>
        <taxon>Dictyosteliaceae</taxon>
        <taxon>Dictyostelium</taxon>
    </lineage>
</organism>
<accession>A0AAN7Z3J4</accession>
<dbReference type="Pfam" id="PF02937">
    <property type="entry name" value="COX6C"/>
    <property type="match status" value="1"/>
</dbReference>
<comment type="subcellular location">
    <subcellularLocation>
        <location evidence="1">Mitochondrion inner membrane</location>
    </subcellularLocation>
</comment>
<dbReference type="PROSITE" id="PS51257">
    <property type="entry name" value="PROKAR_LIPOPROTEIN"/>
    <property type="match status" value="1"/>
</dbReference>
<dbReference type="GO" id="GO:0005743">
    <property type="term" value="C:mitochondrial inner membrane"/>
    <property type="evidence" value="ECO:0007669"/>
    <property type="project" value="UniProtKB-SubCell"/>
</dbReference>
<dbReference type="GO" id="GO:0004129">
    <property type="term" value="F:cytochrome-c oxidase activity"/>
    <property type="evidence" value="ECO:0007669"/>
    <property type="project" value="TreeGrafter"/>
</dbReference>
<evidence type="ECO:0000256" key="1">
    <source>
        <dbReference type="ARBA" id="ARBA00004273"/>
    </source>
</evidence>
<keyword evidence="4 8" id="KW-1133">Transmembrane helix</keyword>
<dbReference type="Proteomes" id="UP001344447">
    <property type="component" value="Unassembled WGS sequence"/>
</dbReference>
<evidence type="ECO:0000313" key="9">
    <source>
        <dbReference type="EMBL" id="KAK5583115.1"/>
    </source>
</evidence>
<evidence type="ECO:0000256" key="6">
    <source>
        <dbReference type="ARBA" id="ARBA00023136"/>
    </source>
</evidence>
<gene>
    <name evidence="9" type="ORF">RB653_004705</name>
</gene>
<dbReference type="InterPro" id="IPR034884">
    <property type="entry name" value="Cytochrome_c_oxidase_VIc/VIIs"/>
</dbReference>
<evidence type="ECO:0000256" key="2">
    <source>
        <dbReference type="ARBA" id="ARBA00022692"/>
    </source>
</evidence>
<reference evidence="9 10" key="1">
    <citation type="submission" date="2023-11" db="EMBL/GenBank/DDBJ databases">
        <title>Dfirmibasis_genome.</title>
        <authorList>
            <person name="Edelbroek B."/>
            <person name="Kjellin J."/>
            <person name="Jerlstrom-Hultqvist J."/>
            <person name="Soderbom F."/>
        </authorList>
    </citation>
    <scope>NUCLEOTIDE SEQUENCE [LARGE SCALE GENOMIC DNA]</scope>
    <source>
        <strain evidence="9 10">TNS-C-14</strain>
    </source>
</reference>
<evidence type="ECO:0000256" key="4">
    <source>
        <dbReference type="ARBA" id="ARBA00022989"/>
    </source>
</evidence>
<feature type="compositionally biased region" description="Acidic residues" evidence="7">
    <location>
        <begin position="54"/>
        <end position="66"/>
    </location>
</feature>
<evidence type="ECO:0000256" key="7">
    <source>
        <dbReference type="SAM" id="MobiDB-lite"/>
    </source>
</evidence>
<feature type="region of interest" description="Disordered" evidence="7">
    <location>
        <begin position="54"/>
        <end position="89"/>
    </location>
</feature>
<feature type="transmembrane region" description="Helical" evidence="8">
    <location>
        <begin position="17"/>
        <end position="35"/>
    </location>
</feature>
<evidence type="ECO:0000256" key="5">
    <source>
        <dbReference type="ARBA" id="ARBA00023128"/>
    </source>
</evidence>